<feature type="compositionally biased region" description="Basic and acidic residues" evidence="1">
    <location>
        <begin position="991"/>
        <end position="1007"/>
    </location>
</feature>
<feature type="compositionally biased region" description="Low complexity" evidence="1">
    <location>
        <begin position="942"/>
        <end position="986"/>
    </location>
</feature>
<keyword evidence="3" id="KW-1185">Reference proteome</keyword>
<feature type="region of interest" description="Disordered" evidence="1">
    <location>
        <begin position="1279"/>
        <end position="1303"/>
    </location>
</feature>
<feature type="region of interest" description="Disordered" evidence="1">
    <location>
        <begin position="219"/>
        <end position="255"/>
    </location>
</feature>
<sequence>MYAIELLLLFIGLVPLHTTAYEANTSSNILSSSSHLVNLVQDEPFYMSTPRSGKLNMIVKRSFLLKPGHNKSSFSGQNKSIVSRTIWPNKLFLFKNKIKKNKETLLEPKLATRNFDLRNDSKSQSNNFRKGFFRKNKSFFSNKMYLKDFGNQKLVLRKNDTKIGAKITNKSQLKKRTVDSKIWEQDLISEIISNKPSLKRWDQQIVPIIDETFETSKNTKFHSTSSTTKQLSDQSNNHSNKRLKQVSISQKIKPKINRKSSTSVLKSCIENGQVVIAEGCGDEIIDHSSLNSNSYVANLLRNTQSNRYNMENVGVASKQQWDANDNKQQWISNDIKPQWDANFHNSHSLLKPSFQTNGFFGNFKNEVNTELALAADSKDKAIEDATSIESFQDLSPSVHSLSYKLLNALQDDPTLDELEYHSENQPKGWPMIKHGVERETNNGFHPTNNLNLVSEAHKDFHEYPQSPVDILGAYNPLVGGSLLKKPSDYHFSGASQNSPGYRFNEVNEKLSHTIASNQKVSTANHNLESKVFSNMGHDTNTIYMPTSMMSSSHMHGVTIENSGNPHIWSHPPSDNYNYHNQLPPSDHIAFYDHNHADGNSLNHHEIDHDHDHEIDRNHDHEINRNHDHENSHDHEVDHNHNHIVIQDHESEHIHDQQSIIQNFDAHHGYNENHEKVGIGTDFDSQLGHTYNLGGSIVHAMGDPFAGLEYSFNSPILNHPSGKGDNGMVGAIIAAGTGATSGAVFGLGVPFPEKISEPMFEGGSAVSVKLSNQSPDGSENNKSSNNKTANDSQSKDDQNKNQENNTGDVGKDMNVGGNSTTSNGNNNNPNESNGNNNKSNGKNGGSSNADGSNEKNINTPELKGSDNKDKNNMGANNNSNDMNNGNNNDPNVKNQNNNNPNESKGNSNKSNGKNGGSNNANESNEKNINTPELKASDNKDKNNIGAGNNNNDVNNKAPSNKVGTNNKNNENNGKSSNVGGSNEKNSNTPELKGSDGKTQDNLTNKDKNNSGSGDNSKDGNSSNVGGSNEKNSNTPELKGSDGKTQDNLTNNDKNNKDSTNKNGGNNRNNGGNESVNSNGAVNDKNGKGNEDAAKDSSKTDGEGGGLVKNEANNTNLSENEKNGNSNSGTNNVPANGNIGNNKGGGISNGGSNSIGQDNVNNINNSNNEANGNINSNGNDGNDGGFNGRTGSKENAGSSGGNNNSGVNSNSKDNNYGRVAGNSRINVNNGVNGNGGVNGNDGINNNGRVNNNGGVNGNEGVNGNNVINRNDGANNNVGIYGNGEINSNNQNNNNVGNNVNRGDNGDGRYSNNAAVLSENQISNSEGKETETNCQQNVQVSQNAANSVNIGSSKIGSNGEYANGGAVNEKTAVNGVYSAGIGDKNINCPNNARIGNFGNIEENKMINTNINGGKSQEYANNNEKIENNIRNSNLGCEVVVGNCFHEKGNENNHEILNGNSGTLNRNVNINVDSGGIKIGIGNVDLGQNINAARFNGISLNNNKEGNLNEGQPHSDNIDVYENKDAGGCYECNNLISMAGNGISTTTNFRTFNRAENNNFNAQGGRKAGSRRDGNVNNIHNKADEYLVAGINNFIDKNLGSNLNKNGILSDATNTYNNNAINVGINRGNKGVMNTGSSASNFGFLNFGSNEPMDGAVNLDKNKVTNLDTNRVKSLESDIANILNYNKYNMLEGQKVNNLLDTKNNNKFDDSKDVRINTGGFINENREHDMSNNQQADNHFPNENGKTNIAVNNFVNGISAQNGQLFQNLIKNENGKGNGEVLNTGNSCQKQNALFTGNNYNTKCSTIYRNVDKKVNFVNPIFNNQINRNFGSKKKDLTKLNGNSLNQENSLINRFKNRLNNAGFMVGDSGSSLHSFDGISGGLNRKGVLCVVGTEVDCNNVSKEKQTVIKNLLKSNNQLWDNSVRAGLPSSASALSSKIIEYNNGNKANSNRDRNFDGSSDNNVQIYKTGNNEDKKNELNSGVPTNSKENIKGVRINRCGCNKFISADKFCSCKSMNPMELPLKNSQNSGGNLTHQFVKFFENIAEKLHVNELVAVEEIVKNFKNSHQNLIKRKLNEHVENFSNSISNKNTRLSVPETITRVTSAVAKDRLPTPQEAFNNNFSPIIKTIVET</sequence>
<evidence type="ECO:0000313" key="3">
    <source>
        <dbReference type="Proteomes" id="UP001652625"/>
    </source>
</evidence>
<feature type="compositionally biased region" description="Polar residues" evidence="1">
    <location>
        <begin position="768"/>
        <end position="791"/>
    </location>
</feature>
<feature type="chain" id="PRO_5046883377" evidence="2">
    <location>
        <begin position="21"/>
        <end position="2128"/>
    </location>
</feature>
<feature type="compositionally biased region" description="Low complexity" evidence="1">
    <location>
        <begin position="1008"/>
        <end position="1032"/>
    </location>
</feature>
<dbReference type="Proteomes" id="UP001652625">
    <property type="component" value="Chromosome 02"/>
</dbReference>
<reference evidence="3" key="1">
    <citation type="submission" date="2025-05" db="UniProtKB">
        <authorList>
            <consortium name="RefSeq"/>
        </authorList>
    </citation>
    <scope>NUCLEOTIDE SEQUENCE [LARGE SCALE GENOMIC DNA]</scope>
</reference>
<proteinExistence type="predicted"/>
<feature type="compositionally biased region" description="Basic and acidic residues" evidence="1">
    <location>
        <begin position="1083"/>
        <end position="1100"/>
    </location>
</feature>
<feature type="compositionally biased region" description="Polar residues" evidence="1">
    <location>
        <begin position="1953"/>
        <end position="1966"/>
    </location>
</feature>
<keyword evidence="2" id="KW-0732">Signal</keyword>
<reference evidence="4" key="2">
    <citation type="submission" date="2025-08" db="UniProtKB">
        <authorList>
            <consortium name="RefSeq"/>
        </authorList>
    </citation>
    <scope>IDENTIFICATION</scope>
</reference>
<dbReference type="RefSeq" id="XP_065647415.1">
    <property type="nucleotide sequence ID" value="XM_065791343.1"/>
</dbReference>
<feature type="compositionally biased region" description="Low complexity" evidence="1">
    <location>
        <begin position="1121"/>
        <end position="1139"/>
    </location>
</feature>
<evidence type="ECO:0000313" key="4">
    <source>
        <dbReference type="RefSeq" id="XP_065647415.1"/>
    </source>
</evidence>
<dbReference type="GeneID" id="105849994"/>
<feature type="region of interest" description="Disordered" evidence="1">
    <location>
        <begin position="1940"/>
        <end position="1982"/>
    </location>
</feature>
<gene>
    <name evidence="4" type="primary">LOC105849994</name>
</gene>
<feature type="compositionally biased region" description="Low complexity" evidence="1">
    <location>
        <begin position="1191"/>
        <end position="1212"/>
    </location>
</feature>
<feature type="compositionally biased region" description="Low complexity" evidence="1">
    <location>
        <begin position="1148"/>
        <end position="1178"/>
    </location>
</feature>
<name>A0ABM4BEL9_HYDVU</name>
<feature type="compositionally biased region" description="Low complexity" evidence="1">
    <location>
        <begin position="1059"/>
        <end position="1081"/>
    </location>
</feature>
<evidence type="ECO:0000256" key="1">
    <source>
        <dbReference type="SAM" id="MobiDB-lite"/>
    </source>
</evidence>
<feature type="compositionally biased region" description="Low complexity" evidence="1">
    <location>
        <begin position="1279"/>
        <end position="1300"/>
    </location>
</feature>
<feature type="signal peptide" evidence="2">
    <location>
        <begin position="1"/>
        <end position="20"/>
    </location>
</feature>
<feature type="compositionally biased region" description="Low complexity" evidence="1">
    <location>
        <begin position="871"/>
        <end position="921"/>
    </location>
</feature>
<protein>
    <submittedName>
        <fullName evidence="4">Uncharacterized protein</fullName>
    </submittedName>
</protein>
<accession>A0ABM4BEL9</accession>
<evidence type="ECO:0000256" key="2">
    <source>
        <dbReference type="SAM" id="SignalP"/>
    </source>
</evidence>
<feature type="compositionally biased region" description="Polar residues" evidence="1">
    <location>
        <begin position="219"/>
        <end position="238"/>
    </location>
</feature>
<feature type="compositionally biased region" description="Low complexity" evidence="1">
    <location>
        <begin position="1238"/>
        <end position="1267"/>
    </location>
</feature>
<feature type="compositionally biased region" description="Low complexity" evidence="1">
    <location>
        <begin position="1219"/>
        <end position="1229"/>
    </location>
</feature>
<feature type="region of interest" description="Disordered" evidence="1">
    <location>
        <begin position="767"/>
        <end position="1267"/>
    </location>
</feature>
<organism evidence="3 4">
    <name type="scientific">Hydra vulgaris</name>
    <name type="common">Hydra</name>
    <name type="synonym">Hydra attenuata</name>
    <dbReference type="NCBI Taxonomy" id="6087"/>
    <lineage>
        <taxon>Eukaryota</taxon>
        <taxon>Metazoa</taxon>
        <taxon>Cnidaria</taxon>
        <taxon>Hydrozoa</taxon>
        <taxon>Hydroidolina</taxon>
        <taxon>Anthoathecata</taxon>
        <taxon>Aplanulata</taxon>
        <taxon>Hydridae</taxon>
        <taxon>Hydra</taxon>
    </lineage>
</organism>
<feature type="compositionally biased region" description="Low complexity" evidence="1">
    <location>
        <begin position="813"/>
        <end position="850"/>
    </location>
</feature>